<keyword evidence="4" id="KW-0238">DNA-binding</keyword>
<dbReference type="SUPFAM" id="SSF53383">
    <property type="entry name" value="PLP-dependent transferases"/>
    <property type="match status" value="1"/>
</dbReference>
<dbReference type="PANTHER" id="PTHR46577:SF1">
    <property type="entry name" value="HTH-TYPE TRANSCRIPTIONAL REGULATORY PROTEIN GABR"/>
    <property type="match status" value="1"/>
</dbReference>
<dbReference type="Gene3D" id="1.10.10.10">
    <property type="entry name" value="Winged helix-like DNA-binding domain superfamily/Winged helix DNA-binding domain"/>
    <property type="match status" value="1"/>
</dbReference>
<dbReference type="EMBL" id="SZPY01000003">
    <property type="protein sequence ID" value="TKI61856.1"/>
    <property type="molecule type" value="Genomic_DNA"/>
</dbReference>
<dbReference type="InterPro" id="IPR036388">
    <property type="entry name" value="WH-like_DNA-bd_sf"/>
</dbReference>
<dbReference type="OrthoDB" id="594134at2"/>
<accession>A0A4U2YKX7</accession>
<dbReference type="InterPro" id="IPR015421">
    <property type="entry name" value="PyrdxlP-dep_Trfase_major"/>
</dbReference>
<dbReference type="Gene3D" id="3.40.640.10">
    <property type="entry name" value="Type I PLP-dependent aspartate aminotransferase-like (Major domain)"/>
    <property type="match status" value="1"/>
</dbReference>
<evidence type="ECO:0000256" key="6">
    <source>
        <dbReference type="SAM" id="MobiDB-lite"/>
    </source>
</evidence>
<dbReference type="AlphaFoldDB" id="A0A4U2YKX7"/>
<comment type="similarity">
    <text evidence="1">In the C-terminal section; belongs to the class-I pyridoxal-phosphate-dependent aminotransferase family.</text>
</comment>
<evidence type="ECO:0000313" key="9">
    <source>
        <dbReference type="Proteomes" id="UP000307808"/>
    </source>
</evidence>
<feature type="region of interest" description="Disordered" evidence="6">
    <location>
        <begin position="1"/>
        <end position="32"/>
    </location>
</feature>
<dbReference type="InterPro" id="IPR036390">
    <property type="entry name" value="WH_DNA-bd_sf"/>
</dbReference>
<reference evidence="8 9" key="1">
    <citation type="submission" date="2019-04" db="EMBL/GenBank/DDBJ databases">
        <authorList>
            <person name="Dong K."/>
        </authorList>
    </citation>
    <scope>NUCLEOTIDE SEQUENCE [LARGE SCALE GENOMIC DNA]</scope>
    <source>
        <strain evidence="9">dk3543</strain>
    </source>
</reference>
<dbReference type="Pfam" id="PF00392">
    <property type="entry name" value="GntR"/>
    <property type="match status" value="1"/>
</dbReference>
<evidence type="ECO:0000256" key="1">
    <source>
        <dbReference type="ARBA" id="ARBA00005384"/>
    </source>
</evidence>
<dbReference type="InterPro" id="IPR015424">
    <property type="entry name" value="PyrdxlP-dep_Trfase"/>
</dbReference>
<dbReference type="SMART" id="SM00345">
    <property type="entry name" value="HTH_GNTR"/>
    <property type="match status" value="1"/>
</dbReference>
<dbReference type="Pfam" id="PF00155">
    <property type="entry name" value="Aminotran_1_2"/>
    <property type="match status" value="1"/>
</dbReference>
<evidence type="ECO:0000259" key="7">
    <source>
        <dbReference type="PROSITE" id="PS50949"/>
    </source>
</evidence>
<feature type="compositionally biased region" description="Low complexity" evidence="6">
    <location>
        <begin position="109"/>
        <end position="118"/>
    </location>
</feature>
<dbReference type="GO" id="GO:0008483">
    <property type="term" value="F:transaminase activity"/>
    <property type="evidence" value="ECO:0007669"/>
    <property type="project" value="UniProtKB-KW"/>
</dbReference>
<dbReference type="GO" id="GO:0030170">
    <property type="term" value="F:pyridoxal phosphate binding"/>
    <property type="evidence" value="ECO:0007669"/>
    <property type="project" value="InterPro"/>
</dbReference>
<gene>
    <name evidence="8" type="ORF">FC770_11440</name>
</gene>
<dbReference type="PROSITE" id="PS50949">
    <property type="entry name" value="HTH_GNTR"/>
    <property type="match status" value="1"/>
</dbReference>
<dbReference type="InterPro" id="IPR000524">
    <property type="entry name" value="Tscrpt_reg_HTH_GntR"/>
</dbReference>
<dbReference type="Proteomes" id="UP000307808">
    <property type="component" value="Unassembled WGS sequence"/>
</dbReference>
<dbReference type="GO" id="GO:0003700">
    <property type="term" value="F:DNA-binding transcription factor activity"/>
    <property type="evidence" value="ECO:0007669"/>
    <property type="project" value="InterPro"/>
</dbReference>
<organism evidence="8 9">
    <name type="scientific">Nocardioides jishulii</name>
    <dbReference type="NCBI Taxonomy" id="2575440"/>
    <lineage>
        <taxon>Bacteria</taxon>
        <taxon>Bacillati</taxon>
        <taxon>Actinomycetota</taxon>
        <taxon>Actinomycetes</taxon>
        <taxon>Propionibacteriales</taxon>
        <taxon>Nocardioidaceae</taxon>
        <taxon>Nocardioides</taxon>
    </lineage>
</organism>
<dbReference type="InterPro" id="IPR051446">
    <property type="entry name" value="HTH_trans_reg/aminotransferase"/>
</dbReference>
<keyword evidence="3" id="KW-0805">Transcription regulation</keyword>
<protein>
    <submittedName>
        <fullName evidence="8">PLP-dependent aminotransferase family protein</fullName>
    </submittedName>
</protein>
<sequence length="468" mass="49734">MQRANPDPYRQATSGSEADPVTTPLPVRLDRDSRTPLSVQLADGVRRLALDGTLVVGDRLPSTRALASELGISRATVDTAWDQLRAEGWLEGRTGSGTWVSAGPEVARRQAAPRATATPSPPLVPMDAGTPWRPTPLPRTTRAAWRRAWRSVTDATPPRGYDDPLGLPALRTALAERIARTRGLDVDPDDVLVTSGTTQGLRHVLTGLPPLPVGVEDPGYRAAVAVVLASGRQVVDLPAAGPVGDLSGLAAVYVTPAHQHPLGHVMGADERVRLLAEAERTGVLVIEDDYDSEFRYDVAPVPALAAMARGQVALLGTASKSVMPSLRLGWAVLPDGLRPTVDAFRALTHDTPPWAVQAAFAVMLRDGHVDAVVRAARRAYAERAPRVVAALSPYAELAGPVAGMYSTWLLEEERAVAARKAAEEAGFRVNLLSTYCRSAGLSGLVVGFGGPDDAELDRALDVLVRALR</sequence>
<keyword evidence="2" id="KW-0663">Pyridoxal phosphate</keyword>
<evidence type="ECO:0000256" key="4">
    <source>
        <dbReference type="ARBA" id="ARBA00023125"/>
    </source>
</evidence>
<dbReference type="CDD" id="cd07377">
    <property type="entry name" value="WHTH_GntR"/>
    <property type="match status" value="1"/>
</dbReference>
<dbReference type="SUPFAM" id="SSF46785">
    <property type="entry name" value="Winged helix' DNA-binding domain"/>
    <property type="match status" value="1"/>
</dbReference>
<proteinExistence type="inferred from homology"/>
<evidence type="ECO:0000256" key="2">
    <source>
        <dbReference type="ARBA" id="ARBA00022898"/>
    </source>
</evidence>
<feature type="domain" description="HTH gntR-type" evidence="7">
    <location>
        <begin position="35"/>
        <end position="103"/>
    </location>
</feature>
<dbReference type="GO" id="GO:0003677">
    <property type="term" value="F:DNA binding"/>
    <property type="evidence" value="ECO:0007669"/>
    <property type="project" value="UniProtKB-KW"/>
</dbReference>
<name>A0A4U2YKX7_9ACTN</name>
<dbReference type="PANTHER" id="PTHR46577">
    <property type="entry name" value="HTH-TYPE TRANSCRIPTIONAL REGULATORY PROTEIN GABR"/>
    <property type="match status" value="1"/>
</dbReference>
<evidence type="ECO:0000256" key="5">
    <source>
        <dbReference type="ARBA" id="ARBA00023163"/>
    </source>
</evidence>
<feature type="region of interest" description="Disordered" evidence="6">
    <location>
        <begin position="107"/>
        <end position="138"/>
    </location>
</feature>
<dbReference type="InterPro" id="IPR004839">
    <property type="entry name" value="Aminotransferase_I/II_large"/>
</dbReference>
<evidence type="ECO:0000256" key="3">
    <source>
        <dbReference type="ARBA" id="ARBA00023015"/>
    </source>
</evidence>
<evidence type="ECO:0000313" key="8">
    <source>
        <dbReference type="EMBL" id="TKI61856.1"/>
    </source>
</evidence>
<keyword evidence="5" id="KW-0804">Transcription</keyword>
<comment type="caution">
    <text evidence="8">The sequence shown here is derived from an EMBL/GenBank/DDBJ whole genome shotgun (WGS) entry which is preliminary data.</text>
</comment>
<dbReference type="PRINTS" id="PR00035">
    <property type="entry name" value="HTHGNTR"/>
</dbReference>
<keyword evidence="8" id="KW-0032">Aminotransferase</keyword>
<keyword evidence="8" id="KW-0808">Transferase</keyword>
<keyword evidence="9" id="KW-1185">Reference proteome</keyword>
<dbReference type="CDD" id="cd00609">
    <property type="entry name" value="AAT_like"/>
    <property type="match status" value="1"/>
</dbReference>